<protein>
    <recommendedName>
        <fullName evidence="3">HEAT repeat domain-containing protein</fullName>
    </recommendedName>
</protein>
<dbReference type="RefSeq" id="WP_343827962.1">
    <property type="nucleotide sequence ID" value="NZ_BAAACI010000011.1"/>
</dbReference>
<accession>A0ABN1KY26</accession>
<keyword evidence="2" id="KW-1185">Reference proteome</keyword>
<evidence type="ECO:0008006" key="3">
    <source>
        <dbReference type="Google" id="ProtNLM"/>
    </source>
</evidence>
<sequence length="1121" mass="127950">MVFSNDVMNKKNLIKELDSLGYLERVNKMALLGRDNYESRQYSKLLSSLLEDGAYEASLALIGASVTKNSNIILSALKHPSYRVRNKAAGLLAKVASDSDIEGEIINLSYDCRRKLLHNISIINRQSVSEKLLPFVYSKWGAKEAAILLPACSKETVSKWIADIGYAIMNWRNLAHRHPDIVLEYLKATLEKAPFGKRIYVWYRFSSAIETLCMSKADFILDCAINLGPMNVIYSVLKEQLGNLVRRNPQKVYMLLTGNESRKELISYGIPDGILKRKKYLSQDQWIELAKLLADNHSHIAKLLHHMSPSNREEIFQAVYEEDKRKERIFSETLLYELPNKLRDREAARMLGLRGIYDSKEKKITITACRHIDNSREMLQKAAQASSAEERASALVKLIKSTALSRHGAYETLVFLGRIKNDQDPVRNAVFKELSNCPPSVFTDEHIKELTLLVDSVTEARDTSYGTMYATQELAFNIMRYNALNPQREIFKFSISTIIKLVKKTGQLALPSLQENLPRGAEKILFQELYPLLVEANKIENYRFTIDVAASLGKRGHNIIKLQELLKEAITAKPDNTAELAVTYWLANKKTRDERVKELLILDKSFITINEVFFHLHYRRQEWLEPFISGNVIKGKFLTGKTIYVVPADNGFNRWLPRQQNSLGIMLEKIASDSKCSLWERSSAIRIIAGMPDFSSSKVIELLKDNEVAIVEAALHALSLMEDAEKALSILLENLDGDRARVAMYSIPRCVRKVNPALLILMLKELLNRDKLKITVRKEVIRLLGAYKSSDSILLLVNEFEEANLHKDVIIAIGHAVREFLDDERGWNILNTIASSSKSEAVKSLLYQNPDELPEECRAPYLELIIKIAKHIDAEVGREAFNSMRRWTNVNEEIIADSAAKAITDLEDCNRWNAGMNTLVETCRDNKVNEFVIGVFKNLSRVSIVDNWNANSQRDLPHRQRLMKLADKLISLPNLTRLKLTDLYMKIIDTLVSDETLKYVVIKFYIASIDWNNIYESVQYIKSIANCVRNQSYLINNAYRDIAKNLKEDKGYWNPEIILQIVDIVWAEGCCEAKFIALSLLEAAGSALLWRADCTNRLKLYRKHTNMDIQSLALDIWTAIE</sequence>
<dbReference type="SUPFAM" id="SSF48371">
    <property type="entry name" value="ARM repeat"/>
    <property type="match status" value="1"/>
</dbReference>
<gene>
    <name evidence="1" type="ORF">GCM10008908_36320</name>
</gene>
<name>A0ABN1KY26_CLOSU</name>
<dbReference type="InterPro" id="IPR016024">
    <property type="entry name" value="ARM-type_fold"/>
</dbReference>
<reference evidence="1 2" key="1">
    <citation type="journal article" date="2019" name="Int. J. Syst. Evol. Microbiol.">
        <title>The Global Catalogue of Microorganisms (GCM) 10K type strain sequencing project: providing services to taxonomists for standard genome sequencing and annotation.</title>
        <authorList>
            <consortium name="The Broad Institute Genomics Platform"/>
            <consortium name="The Broad Institute Genome Sequencing Center for Infectious Disease"/>
            <person name="Wu L."/>
            <person name="Ma J."/>
        </authorList>
    </citation>
    <scope>NUCLEOTIDE SEQUENCE [LARGE SCALE GENOMIC DNA]</scope>
    <source>
        <strain evidence="1 2">JCM 1417</strain>
    </source>
</reference>
<evidence type="ECO:0000313" key="1">
    <source>
        <dbReference type="EMBL" id="GAA0778836.1"/>
    </source>
</evidence>
<evidence type="ECO:0000313" key="2">
    <source>
        <dbReference type="Proteomes" id="UP001501047"/>
    </source>
</evidence>
<organism evidence="1 2">
    <name type="scientific">Clostridium subterminale</name>
    <dbReference type="NCBI Taxonomy" id="1550"/>
    <lineage>
        <taxon>Bacteria</taxon>
        <taxon>Bacillati</taxon>
        <taxon>Bacillota</taxon>
        <taxon>Clostridia</taxon>
        <taxon>Eubacteriales</taxon>
        <taxon>Clostridiaceae</taxon>
        <taxon>Clostridium</taxon>
    </lineage>
</organism>
<dbReference type="Proteomes" id="UP001501047">
    <property type="component" value="Unassembled WGS sequence"/>
</dbReference>
<proteinExistence type="predicted"/>
<dbReference type="EMBL" id="BAAACI010000011">
    <property type="protein sequence ID" value="GAA0778836.1"/>
    <property type="molecule type" value="Genomic_DNA"/>
</dbReference>
<comment type="caution">
    <text evidence="1">The sequence shown here is derived from an EMBL/GenBank/DDBJ whole genome shotgun (WGS) entry which is preliminary data.</text>
</comment>